<keyword evidence="1" id="KW-0472">Membrane</keyword>
<sequence length="95" mass="10957">MFESIFELIVILILAIVTFRTINRLFKITYFGFKALFVMFVICCLIAGLIVDYAFSFIAAHYIWTFVIVIVVFILFGLAKSKSRTISETQESEKI</sequence>
<protein>
    <submittedName>
        <fullName evidence="2">Uncharacterized protein</fullName>
    </submittedName>
</protein>
<gene>
    <name evidence="2" type="ORF">PaecuDRAFT_3581</name>
</gene>
<dbReference type="STRING" id="717606.PaecuDRAFT_3581"/>
<dbReference type="EMBL" id="AEDD01000010">
    <property type="protein sequence ID" value="EFM09534.1"/>
    <property type="molecule type" value="Genomic_DNA"/>
</dbReference>
<keyword evidence="3" id="KW-1185">Reference proteome</keyword>
<keyword evidence="1" id="KW-1133">Transmembrane helix</keyword>
<keyword evidence="1" id="KW-0812">Transmembrane</keyword>
<evidence type="ECO:0000256" key="1">
    <source>
        <dbReference type="SAM" id="Phobius"/>
    </source>
</evidence>
<organism evidence="2 3">
    <name type="scientific">Paenibacillus curdlanolyticus YK9</name>
    <dbReference type="NCBI Taxonomy" id="717606"/>
    <lineage>
        <taxon>Bacteria</taxon>
        <taxon>Bacillati</taxon>
        <taxon>Bacillota</taxon>
        <taxon>Bacilli</taxon>
        <taxon>Bacillales</taxon>
        <taxon>Paenibacillaceae</taxon>
        <taxon>Paenibacillus</taxon>
    </lineage>
</organism>
<reference evidence="2 3" key="1">
    <citation type="submission" date="2010-07" db="EMBL/GenBank/DDBJ databases">
        <title>The draft genome of Paenibacillus curdlanolyticus YK9.</title>
        <authorList>
            <consortium name="US DOE Joint Genome Institute (JGI-PGF)"/>
            <person name="Lucas S."/>
            <person name="Copeland A."/>
            <person name="Lapidus A."/>
            <person name="Cheng J.-F."/>
            <person name="Bruce D."/>
            <person name="Goodwin L."/>
            <person name="Pitluck S."/>
            <person name="Land M.L."/>
            <person name="Hauser L."/>
            <person name="Chang Y.-J."/>
            <person name="Jeffries C."/>
            <person name="Anderson I.J."/>
            <person name="Johnson E."/>
            <person name="Loganathan U."/>
            <person name="Mulhopadhyay B."/>
            <person name="Kyrpides N."/>
            <person name="Woyke T.J."/>
        </authorList>
    </citation>
    <scope>NUCLEOTIDE SEQUENCE [LARGE SCALE GENOMIC DNA]</scope>
    <source>
        <strain evidence="2 3">YK9</strain>
    </source>
</reference>
<name>E0ID79_9BACL</name>
<accession>E0ID79</accession>
<dbReference type="Proteomes" id="UP000005387">
    <property type="component" value="Unassembled WGS sequence"/>
</dbReference>
<evidence type="ECO:0000313" key="3">
    <source>
        <dbReference type="Proteomes" id="UP000005387"/>
    </source>
</evidence>
<proteinExistence type="predicted"/>
<feature type="transmembrane region" description="Helical" evidence="1">
    <location>
        <begin position="35"/>
        <end position="55"/>
    </location>
</feature>
<dbReference type="AlphaFoldDB" id="E0ID79"/>
<feature type="transmembrane region" description="Helical" evidence="1">
    <location>
        <begin position="61"/>
        <end position="79"/>
    </location>
</feature>
<evidence type="ECO:0000313" key="2">
    <source>
        <dbReference type="EMBL" id="EFM09534.1"/>
    </source>
</evidence>
<feature type="transmembrane region" description="Helical" evidence="1">
    <location>
        <begin position="6"/>
        <end position="23"/>
    </location>
</feature>